<evidence type="ECO:0000313" key="3">
    <source>
        <dbReference type="Proteomes" id="UP001597221"/>
    </source>
</evidence>
<dbReference type="Gene3D" id="3.20.20.150">
    <property type="entry name" value="Divalent-metal-dependent TIM barrel enzymes"/>
    <property type="match status" value="1"/>
</dbReference>
<dbReference type="EMBL" id="JBHUDE010000162">
    <property type="protein sequence ID" value="MFD1609757.1"/>
    <property type="molecule type" value="Genomic_DNA"/>
</dbReference>
<keyword evidence="2" id="KW-0413">Isomerase</keyword>
<organism evidence="2 3">
    <name type="scientific">Oceanobacillus luteolus</name>
    <dbReference type="NCBI Taxonomy" id="1274358"/>
    <lineage>
        <taxon>Bacteria</taxon>
        <taxon>Bacillati</taxon>
        <taxon>Bacillota</taxon>
        <taxon>Bacilli</taxon>
        <taxon>Bacillales</taxon>
        <taxon>Bacillaceae</taxon>
        <taxon>Oceanobacillus</taxon>
    </lineage>
</organism>
<dbReference type="PANTHER" id="PTHR12110">
    <property type="entry name" value="HYDROXYPYRUVATE ISOMERASE"/>
    <property type="match status" value="1"/>
</dbReference>
<protein>
    <submittedName>
        <fullName evidence="2">Sugar phosphate isomerase/epimerase family protein</fullName>
    </submittedName>
</protein>
<comment type="caution">
    <text evidence="2">The sequence shown here is derived from an EMBL/GenBank/DDBJ whole genome shotgun (WGS) entry which is preliminary data.</text>
</comment>
<dbReference type="Pfam" id="PF01261">
    <property type="entry name" value="AP_endonuc_2"/>
    <property type="match status" value="1"/>
</dbReference>
<dbReference type="PANTHER" id="PTHR12110:SF41">
    <property type="entry name" value="INOSOSE DEHYDRATASE"/>
    <property type="match status" value="1"/>
</dbReference>
<feature type="domain" description="Xylose isomerase-like TIM barrel" evidence="1">
    <location>
        <begin position="24"/>
        <end position="263"/>
    </location>
</feature>
<reference evidence="3" key="1">
    <citation type="journal article" date="2019" name="Int. J. Syst. Evol. Microbiol.">
        <title>The Global Catalogue of Microorganisms (GCM) 10K type strain sequencing project: providing services to taxonomists for standard genome sequencing and annotation.</title>
        <authorList>
            <consortium name="The Broad Institute Genomics Platform"/>
            <consortium name="The Broad Institute Genome Sequencing Center for Infectious Disease"/>
            <person name="Wu L."/>
            <person name="Ma J."/>
        </authorList>
    </citation>
    <scope>NUCLEOTIDE SEQUENCE [LARGE SCALE GENOMIC DNA]</scope>
    <source>
        <strain evidence="3">CGMCC 1.12376</strain>
    </source>
</reference>
<dbReference type="RefSeq" id="WP_379599213.1">
    <property type="nucleotide sequence ID" value="NZ_JBHUDE010000162.1"/>
</dbReference>
<proteinExistence type="predicted"/>
<gene>
    <name evidence="2" type="ORF">ACFSBH_19245</name>
</gene>
<evidence type="ECO:0000313" key="2">
    <source>
        <dbReference type="EMBL" id="MFD1609757.1"/>
    </source>
</evidence>
<evidence type="ECO:0000259" key="1">
    <source>
        <dbReference type="Pfam" id="PF01261"/>
    </source>
</evidence>
<accession>A0ABW4HX61</accession>
<name>A0ABW4HX61_9BACI</name>
<dbReference type="SUPFAM" id="SSF51658">
    <property type="entry name" value="Xylose isomerase-like"/>
    <property type="match status" value="1"/>
</dbReference>
<keyword evidence="3" id="KW-1185">Reference proteome</keyword>
<dbReference type="InterPro" id="IPR013022">
    <property type="entry name" value="Xyl_isomerase-like_TIM-brl"/>
</dbReference>
<sequence>MFNQIAINSNTYSGFSLEEAVQGASKAGFSKIELAAVEHTPHVLNGMSEKELRDIKTLLESYRMTCIGIGAHSNLMTDEGIDNLLKAVDLAVYFDCSYIITSTGEAHGDGDVIEDETILVRNLTPVLDKCESKNITLAVETHGNNYATGSALGKLSEKLNRRIKINYDTANVIFYGDVMPYDDLEVSMEHVGFIHLKDKLGHNQEWNFPAIGEGHLDFRRIFHILEENKFPGPISVEIEFTPDGPKNLAEVDKAVKSSFDYLKKLLGQES</sequence>
<dbReference type="Proteomes" id="UP001597221">
    <property type="component" value="Unassembled WGS sequence"/>
</dbReference>
<dbReference type="InterPro" id="IPR036237">
    <property type="entry name" value="Xyl_isomerase-like_sf"/>
</dbReference>
<dbReference type="GO" id="GO:0016853">
    <property type="term" value="F:isomerase activity"/>
    <property type="evidence" value="ECO:0007669"/>
    <property type="project" value="UniProtKB-KW"/>
</dbReference>
<dbReference type="InterPro" id="IPR050312">
    <property type="entry name" value="IolE/XylAMocC-like"/>
</dbReference>